<dbReference type="InterPro" id="IPR000086">
    <property type="entry name" value="NUDIX_hydrolase_dom"/>
</dbReference>
<feature type="compositionally biased region" description="Polar residues" evidence="11">
    <location>
        <begin position="510"/>
        <end position="522"/>
    </location>
</feature>
<feature type="region of interest" description="Disordered" evidence="11">
    <location>
        <begin position="774"/>
        <end position="794"/>
    </location>
</feature>
<feature type="domain" description="Nudix hydrolase" evidence="12">
    <location>
        <begin position="95"/>
        <end position="227"/>
    </location>
</feature>
<dbReference type="Proteomes" id="UP001610335">
    <property type="component" value="Unassembled WGS sequence"/>
</dbReference>
<name>A0ABR4IQF9_9EURO</name>
<feature type="compositionally biased region" description="Low complexity" evidence="11">
    <location>
        <begin position="646"/>
        <end position="661"/>
    </location>
</feature>
<keyword evidence="7" id="KW-0694">RNA-binding</keyword>
<gene>
    <name evidence="13" type="ORF">BDW59DRAFT_170304</name>
</gene>
<proteinExistence type="inferred from homology"/>
<keyword evidence="6" id="KW-0378">Hydrolase</keyword>
<feature type="compositionally biased region" description="Polar residues" evidence="11">
    <location>
        <begin position="573"/>
        <end position="600"/>
    </location>
</feature>
<feature type="compositionally biased region" description="Basic and acidic residues" evidence="11">
    <location>
        <begin position="1218"/>
        <end position="1229"/>
    </location>
</feature>
<reference evidence="13 14" key="1">
    <citation type="submission" date="2024-07" db="EMBL/GenBank/DDBJ databases">
        <title>Section-level genome sequencing and comparative genomics of Aspergillus sections Usti and Cavernicolus.</title>
        <authorList>
            <consortium name="Lawrence Berkeley National Laboratory"/>
            <person name="Nybo J.L."/>
            <person name="Vesth T.C."/>
            <person name="Theobald S."/>
            <person name="Frisvad J.C."/>
            <person name="Larsen T.O."/>
            <person name="Kjaerboelling I."/>
            <person name="Rothschild-Mancinelli K."/>
            <person name="Lyhne E.K."/>
            <person name="Kogle M.E."/>
            <person name="Barry K."/>
            <person name="Clum A."/>
            <person name="Na H."/>
            <person name="Ledsgaard L."/>
            <person name="Lin J."/>
            <person name="Lipzen A."/>
            <person name="Kuo A."/>
            <person name="Riley R."/>
            <person name="Mondo S."/>
            <person name="LaButti K."/>
            <person name="Haridas S."/>
            <person name="Pangalinan J."/>
            <person name="Salamov A.A."/>
            <person name="Simmons B.A."/>
            <person name="Magnuson J.K."/>
            <person name="Chen J."/>
            <person name="Drula E."/>
            <person name="Henrissat B."/>
            <person name="Wiebenga A."/>
            <person name="Lubbers R.J."/>
            <person name="Gomes A.C."/>
            <person name="Makela M.R."/>
            <person name="Stajich J."/>
            <person name="Grigoriev I.V."/>
            <person name="Mortensen U.H."/>
            <person name="De vries R.P."/>
            <person name="Baker S.E."/>
            <person name="Andersen M.R."/>
        </authorList>
    </citation>
    <scope>NUCLEOTIDE SEQUENCE [LARGE SCALE GENOMIC DNA]</scope>
    <source>
        <strain evidence="13 14">CBS 600.67</strain>
    </source>
</reference>
<feature type="compositionally biased region" description="Basic and acidic residues" evidence="11">
    <location>
        <begin position="611"/>
        <end position="620"/>
    </location>
</feature>
<keyword evidence="14" id="KW-1185">Reference proteome</keyword>
<dbReference type="PANTHER" id="PTHR23114:SF17">
    <property type="entry name" value="M7GPPPN-MRNA HYDROLASE"/>
    <property type="match status" value="1"/>
</dbReference>
<evidence type="ECO:0000256" key="3">
    <source>
        <dbReference type="ARBA" id="ARBA00005279"/>
    </source>
</evidence>
<dbReference type="SUPFAM" id="SSF103025">
    <property type="entry name" value="Folate-binding domain"/>
    <property type="match status" value="1"/>
</dbReference>
<dbReference type="Gene3D" id="3.90.79.10">
    <property type="entry name" value="Nucleoside Triphosphate Pyrophosphohydrolase"/>
    <property type="match status" value="1"/>
</dbReference>
<evidence type="ECO:0000256" key="10">
    <source>
        <dbReference type="ARBA" id="ARBA00093637"/>
    </source>
</evidence>
<feature type="region of interest" description="Disordered" evidence="11">
    <location>
        <begin position="1212"/>
        <end position="1239"/>
    </location>
</feature>
<dbReference type="Pfam" id="PF00293">
    <property type="entry name" value="NUDIX"/>
    <property type="match status" value="1"/>
</dbReference>
<keyword evidence="4" id="KW-0963">Cytoplasm</keyword>
<accession>A0ABR4IQF9</accession>
<dbReference type="SMART" id="SM01125">
    <property type="entry name" value="DCP2"/>
    <property type="match status" value="1"/>
</dbReference>
<dbReference type="InterPro" id="IPR007722">
    <property type="entry name" value="DCP2_BoxA"/>
</dbReference>
<comment type="subcellular location">
    <subcellularLocation>
        <location evidence="2">Cytoplasm</location>
    </subcellularLocation>
</comment>
<dbReference type="PANTHER" id="PTHR23114">
    <property type="entry name" value="M7GPPPN-MRNA HYDROLASE"/>
    <property type="match status" value="1"/>
</dbReference>
<feature type="region of interest" description="Disordered" evidence="11">
    <location>
        <begin position="347"/>
        <end position="491"/>
    </location>
</feature>
<feature type="region of interest" description="Disordered" evidence="11">
    <location>
        <begin position="503"/>
        <end position="536"/>
    </location>
</feature>
<evidence type="ECO:0000256" key="5">
    <source>
        <dbReference type="ARBA" id="ARBA00022723"/>
    </source>
</evidence>
<dbReference type="Gene3D" id="1.10.10.1050">
    <property type="entry name" value="Dcp2, box A domain"/>
    <property type="match status" value="1"/>
</dbReference>
<dbReference type="InterPro" id="IPR020084">
    <property type="entry name" value="NUDIX_hydrolase_CS"/>
</dbReference>
<evidence type="ECO:0000256" key="8">
    <source>
        <dbReference type="ARBA" id="ARBA00022946"/>
    </source>
</evidence>
<comment type="caution">
    <text evidence="13">The sequence shown here is derived from an EMBL/GenBank/DDBJ whole genome shotgun (WGS) entry which is preliminary data.</text>
</comment>
<evidence type="ECO:0000256" key="1">
    <source>
        <dbReference type="ARBA" id="ARBA00001936"/>
    </source>
</evidence>
<dbReference type="InterPro" id="IPR017703">
    <property type="entry name" value="YgfZ/GCV_T_CS"/>
</dbReference>
<keyword evidence="5" id="KW-0479">Metal-binding</keyword>
<evidence type="ECO:0000313" key="14">
    <source>
        <dbReference type="Proteomes" id="UP001610335"/>
    </source>
</evidence>
<keyword evidence="9" id="KW-0464">Manganese</keyword>
<dbReference type="InterPro" id="IPR027266">
    <property type="entry name" value="TrmE/GcvT-like"/>
</dbReference>
<feature type="compositionally biased region" description="Basic and acidic residues" evidence="11">
    <location>
        <begin position="523"/>
        <end position="536"/>
    </location>
</feature>
<dbReference type="InterPro" id="IPR015797">
    <property type="entry name" value="NUDIX_hydrolase-like_dom_sf"/>
</dbReference>
<dbReference type="NCBIfam" id="TIGR03317">
    <property type="entry name" value="ygfZ_signature"/>
    <property type="match status" value="1"/>
</dbReference>
<evidence type="ECO:0000259" key="12">
    <source>
        <dbReference type="PROSITE" id="PS51462"/>
    </source>
</evidence>
<evidence type="ECO:0000256" key="4">
    <source>
        <dbReference type="ARBA" id="ARBA00022490"/>
    </source>
</evidence>
<sequence>MTETKMQLEDWLDDLCVRFIINLPREELESVERICFQVEEAQWFYEDFIRPLDPALPSLSLKAFALRIFQHCPLMANWSRYHHMTAFSEFLAYKTRVPVRGAIMLNQEMDEVVLVKGWKKGANWSFPRGKINKDEKDLDCAIREVYEETGYDIREAGLVQDDEDVKFIEITMREQHMRLYVFRGVPQDAYFEPRTRKEISKIEWWKLSDLPTLKKSKQYDQGQTAANANKFYMVAPFLNPLKKWTAQQKKLDPKTHLDVNQVLNDGEISLDEGLQPANVNFVSNQILREAAVPSDLPEVAASHDVSAHLKRILNINNGLPIQEPLQALYNADPSSSKSHALLELLRSGASPNPAPPGPRNEQGPHPAPSPGFFPGFPQQHAAPPRNMVQIPPPYLGPSSHSPFSAANQSMPHIPQRFPGSSGGYPGPSNLPPQLAAQPRPFPPGFPPGSEQMPAPAPYQRTGDPQFSHSTQPRQVQGAAVPPASKLPPPKLTSHSLALLNFFKDDKKQTPKTPNANLVSRSELSLRAERKPSHHQDQLLHLLKGSPVAAGLRPVELSAHPASPGKKQILQRPNADSNATKQVSKRAWTSATVTGPLNTPQFEAIPKLSARKTKDPRRQVSQDRQTQLLASPITILPRPQSAKREPTPTTALPAPAQSSSRPRPVKAKSPEPPKMFQPQILRRSDKADIHSILPVRGKHTEGLNKTADHPGPLEAKEAPVPQPEPYRRPSQTVAQRDTLLSLFSKSASSPKISPRAQLTLQTSMAKTVATPSVVSPLTPLHHSAGKETTGGDEDSNLNRVALVSMLRPTTSPRSICGRFSVRWRSFSTTPAPRVQDVPHSPPQAGYARLTNRGLISITGVDSTAFLQGLITQNMFIANDPDRSIRHTGSYAAFLNSHGRILNDAFIYPLPQTETDGADEPAWLVEVDKDQVPSLLKHLKKHKLRAKLKLRALDEGERTVWASWKNHAEPRWAVYNLESPTSSPFPSSASIVGCIDTRAPGVGSRLVTPGAEDLRTHIPDESQVAGSEVDLDAYTIRRMLHGVAEGQAEIIRESSLPLEYNMDMMKGIDFRKGCYVGQELTIRTHHTGVVRKRILPVQLYEGDMSASSSTDGPVYDPSIKLSLPPSGSNISKVSARKGRSAGRFLGGIGNIGLALCRLEMMTDIALTGEGSQFTPDLEFKASWSGEGTAGKQEGGEVKLKAIVPSWTREFILSGGAKSNTNREGHRAKDYLEQLEEEEAQR</sequence>
<dbReference type="SUPFAM" id="SSF55811">
    <property type="entry name" value="Nudix"/>
    <property type="match status" value="1"/>
</dbReference>
<keyword evidence="8" id="KW-0809">Transit peptide</keyword>
<dbReference type="SUPFAM" id="SSF140586">
    <property type="entry name" value="Dcp2 domain-like"/>
    <property type="match status" value="1"/>
</dbReference>
<dbReference type="Pfam" id="PF05026">
    <property type="entry name" value="DCP2"/>
    <property type="match status" value="1"/>
</dbReference>
<dbReference type="PROSITE" id="PS51462">
    <property type="entry name" value="NUDIX"/>
    <property type="match status" value="1"/>
</dbReference>
<dbReference type="EMBL" id="JBFXLS010000014">
    <property type="protein sequence ID" value="KAL2830005.1"/>
    <property type="molecule type" value="Genomic_DNA"/>
</dbReference>
<evidence type="ECO:0000256" key="7">
    <source>
        <dbReference type="ARBA" id="ARBA00022884"/>
    </source>
</evidence>
<dbReference type="PROSITE" id="PS00893">
    <property type="entry name" value="NUDIX_BOX"/>
    <property type="match status" value="1"/>
</dbReference>
<feature type="region of interest" description="Disordered" evidence="11">
    <location>
        <begin position="697"/>
        <end position="731"/>
    </location>
</feature>
<evidence type="ECO:0000256" key="2">
    <source>
        <dbReference type="ARBA" id="ARBA00004496"/>
    </source>
</evidence>
<evidence type="ECO:0000256" key="9">
    <source>
        <dbReference type="ARBA" id="ARBA00023211"/>
    </source>
</evidence>
<comment type="cofactor">
    <cofactor evidence="1">
        <name>Mn(2+)</name>
        <dbReference type="ChEBI" id="CHEBI:29035"/>
    </cofactor>
</comment>
<feature type="compositionally biased region" description="Polar residues" evidence="11">
    <location>
        <begin position="462"/>
        <end position="474"/>
    </location>
</feature>
<organism evidence="13 14">
    <name type="scientific">Aspergillus cavernicola</name>
    <dbReference type="NCBI Taxonomy" id="176166"/>
    <lineage>
        <taxon>Eukaryota</taxon>
        <taxon>Fungi</taxon>
        <taxon>Dikarya</taxon>
        <taxon>Ascomycota</taxon>
        <taxon>Pezizomycotina</taxon>
        <taxon>Eurotiomycetes</taxon>
        <taxon>Eurotiomycetidae</taxon>
        <taxon>Eurotiales</taxon>
        <taxon>Aspergillaceae</taxon>
        <taxon>Aspergillus</taxon>
        <taxon>Aspergillus subgen. Nidulantes</taxon>
    </lineage>
</organism>
<comment type="similarity">
    <text evidence="3">Belongs to the Nudix hydrolase family. DCP2 subfamily.</text>
</comment>
<dbReference type="InterPro" id="IPR036189">
    <property type="entry name" value="DCP2_BoxA_sf"/>
</dbReference>
<evidence type="ECO:0000256" key="6">
    <source>
        <dbReference type="ARBA" id="ARBA00022801"/>
    </source>
</evidence>
<feature type="compositionally biased region" description="Acidic residues" evidence="11">
    <location>
        <begin position="1230"/>
        <end position="1239"/>
    </location>
</feature>
<evidence type="ECO:0000313" key="13">
    <source>
        <dbReference type="EMBL" id="KAL2830005.1"/>
    </source>
</evidence>
<dbReference type="CDD" id="cd03672">
    <property type="entry name" value="NUDIX_Dcp2p_Nudt20"/>
    <property type="match status" value="1"/>
</dbReference>
<dbReference type="Gene3D" id="3.30.1360.120">
    <property type="entry name" value="Probable tRNA modification gtpase trme, domain 1"/>
    <property type="match status" value="1"/>
</dbReference>
<protein>
    <recommendedName>
        <fullName evidence="10">Iron-sulfur cluster assembly factor IBA57 homolog, mitochondrial</fullName>
    </recommendedName>
</protein>
<feature type="region of interest" description="Disordered" evidence="11">
    <location>
        <begin position="557"/>
        <end position="675"/>
    </location>
</feature>
<dbReference type="Pfam" id="PF25455">
    <property type="entry name" value="Beta-barrel_CAF17_C"/>
    <property type="match status" value="1"/>
</dbReference>
<dbReference type="InterPro" id="IPR057460">
    <property type="entry name" value="CAF17_C"/>
</dbReference>
<feature type="compositionally biased region" description="Basic and acidic residues" evidence="11">
    <location>
        <begin position="697"/>
        <end position="707"/>
    </location>
</feature>
<dbReference type="InterPro" id="IPR044099">
    <property type="entry name" value="Dcp2_NUDIX"/>
</dbReference>
<evidence type="ECO:0000256" key="11">
    <source>
        <dbReference type="SAM" id="MobiDB-lite"/>
    </source>
</evidence>
<feature type="compositionally biased region" description="Polar residues" evidence="11">
    <location>
        <begin position="398"/>
        <end position="410"/>
    </location>
</feature>